<accession>A0A7H2BCE0</accession>
<evidence type="ECO:0000313" key="4">
    <source>
        <dbReference type="Proteomes" id="UP000516404"/>
    </source>
</evidence>
<dbReference type="GO" id="GO:0016757">
    <property type="term" value="F:glycosyltransferase activity"/>
    <property type="evidence" value="ECO:0007669"/>
    <property type="project" value="UniProtKB-KW"/>
</dbReference>
<keyword evidence="4" id="KW-1185">Reference proteome</keyword>
<dbReference type="RefSeq" id="WP_190724240.1">
    <property type="nucleotide sequence ID" value="NZ_CP061539.1"/>
</dbReference>
<dbReference type="PANTHER" id="PTHR12526:SF510">
    <property type="entry name" value="D-INOSITOL 3-PHOSPHATE GLYCOSYLTRANSFERASE"/>
    <property type="match status" value="1"/>
</dbReference>
<dbReference type="SUPFAM" id="SSF53756">
    <property type="entry name" value="UDP-Glycosyltransferase/glycogen phosphorylase"/>
    <property type="match status" value="1"/>
</dbReference>
<protein>
    <submittedName>
        <fullName evidence="3">Glycosyltransferase family 4 protein</fullName>
    </submittedName>
</protein>
<sequence length="350" mass="38413">MISQTPLFIATNNGDIGGGEVMLLNIARAARSLGHSVTIVGPSQPAELIDAAKDEGFATVTLPATNRRDYMAQLRVWDKRQRQGLLWCNGLVPSFATSGHKNRIVHLHQIPVGKQKYLVAPAQRKALRTLVPSEFMTSQVKNSEAFPNWVSEVSSPLVREQVGETIRVGFLGRPSMIKGTHTLTKALKLLSALDKKQYTLVIAGEPKFVSEDDQREVETALSSLGDSVENMGWVTPEKLIQGIDMLVVPSTWEEPFGLVAAEAMSARVPLIVSDAGALPEVVGKEYPWIAPKGNTAVLAQRISDLADALIAHDGNLQDTISDSYWRWQESFSPEVGKERVRRLLESVEVK</sequence>
<dbReference type="AlphaFoldDB" id="A0A7H2BCE0"/>
<dbReference type="EMBL" id="CP061539">
    <property type="protein sequence ID" value="QNV37336.1"/>
    <property type="molecule type" value="Genomic_DNA"/>
</dbReference>
<evidence type="ECO:0000313" key="3">
    <source>
        <dbReference type="EMBL" id="QNV37336.1"/>
    </source>
</evidence>
<evidence type="ECO:0000256" key="1">
    <source>
        <dbReference type="ARBA" id="ARBA00022676"/>
    </source>
</evidence>
<dbReference type="Proteomes" id="UP000516404">
    <property type="component" value="Chromosome"/>
</dbReference>
<organism evidence="3 4">
    <name type="scientific">Rothia terrae</name>
    <dbReference type="NCBI Taxonomy" id="396015"/>
    <lineage>
        <taxon>Bacteria</taxon>
        <taxon>Bacillati</taxon>
        <taxon>Actinomycetota</taxon>
        <taxon>Actinomycetes</taxon>
        <taxon>Micrococcales</taxon>
        <taxon>Micrococcaceae</taxon>
        <taxon>Rothia</taxon>
    </lineage>
</organism>
<dbReference type="KEGG" id="rter:IDM49_08845"/>
<name>A0A7H2BCE0_9MICC</name>
<dbReference type="PANTHER" id="PTHR12526">
    <property type="entry name" value="GLYCOSYLTRANSFERASE"/>
    <property type="match status" value="1"/>
</dbReference>
<gene>
    <name evidence="3" type="ORF">IDM49_08845</name>
</gene>
<proteinExistence type="predicted"/>
<dbReference type="Pfam" id="PF13692">
    <property type="entry name" value="Glyco_trans_1_4"/>
    <property type="match status" value="1"/>
</dbReference>
<keyword evidence="2 3" id="KW-0808">Transferase</keyword>
<dbReference type="GeneID" id="96624348"/>
<dbReference type="CDD" id="cd03801">
    <property type="entry name" value="GT4_PimA-like"/>
    <property type="match status" value="1"/>
</dbReference>
<reference evidence="3 4" key="1">
    <citation type="submission" date="2020-09" db="EMBL/GenBank/DDBJ databases">
        <title>Investigation of environmental microbes.</title>
        <authorList>
            <person name="Ou Y."/>
            <person name="Kang Q."/>
        </authorList>
    </citation>
    <scope>NUCLEOTIDE SEQUENCE [LARGE SCALE GENOMIC DNA]</scope>
    <source>
        <strain evidence="3 4">KJZ-14</strain>
    </source>
</reference>
<keyword evidence="1" id="KW-0328">Glycosyltransferase</keyword>
<evidence type="ECO:0000256" key="2">
    <source>
        <dbReference type="ARBA" id="ARBA00022679"/>
    </source>
</evidence>
<dbReference type="Gene3D" id="3.40.50.2000">
    <property type="entry name" value="Glycogen Phosphorylase B"/>
    <property type="match status" value="2"/>
</dbReference>